<reference evidence="2 3" key="1">
    <citation type="submission" date="2015-03" db="EMBL/GenBank/DDBJ databases">
        <authorList>
            <person name="Krishnan R."/>
            <person name="Midha S."/>
            <person name="Patil P.B."/>
            <person name="Rameshkumar N."/>
        </authorList>
    </citation>
    <scope>NUCLEOTIDE SEQUENCE [LARGE SCALE GENOMIC DNA]</scope>
    <source>
        <strain evidence="2 3">L1E11</strain>
    </source>
</reference>
<evidence type="ECO:0000313" key="3">
    <source>
        <dbReference type="Proteomes" id="UP000248090"/>
    </source>
</evidence>
<dbReference type="Proteomes" id="UP000248090">
    <property type="component" value="Unassembled WGS sequence"/>
</dbReference>
<sequence>MSRRCLLLSALLSGWLGTSAAATTRFVPPPSFQVVAQEAAVPDVLLYALTQAESNAGLVDGRFSPWPWTLNVAGKGFRYHSRAEACRALQEALTNYRPGNVDVGLAQVNIGVHGHRFASPCAGLDPMLNLRTAAQILREQFEASKGSQSNAVEDWIWAAGRYHRPAGGEPAAKYRATIRRFLRKLGVSV</sequence>
<name>A0ABX5LW47_9GAMM</name>
<protein>
    <recommendedName>
        <fullName evidence="4">Transglycosylase SLT domain-containing protein</fullName>
    </recommendedName>
</protein>
<dbReference type="SUPFAM" id="SSF53955">
    <property type="entry name" value="Lysozyme-like"/>
    <property type="match status" value="1"/>
</dbReference>
<feature type="chain" id="PRO_5045068456" description="Transglycosylase SLT domain-containing protein" evidence="1">
    <location>
        <begin position="22"/>
        <end position="189"/>
    </location>
</feature>
<comment type="caution">
    <text evidence="2">The sequence shown here is derived from an EMBL/GenBank/DDBJ whole genome shotgun (WGS) entry which is preliminary data.</text>
</comment>
<dbReference type="RefSeq" id="WP_110188113.1">
    <property type="nucleotide sequence ID" value="NZ_LAPT01000076.1"/>
</dbReference>
<evidence type="ECO:0008006" key="4">
    <source>
        <dbReference type="Google" id="ProtNLM"/>
    </source>
</evidence>
<evidence type="ECO:0000256" key="1">
    <source>
        <dbReference type="SAM" id="SignalP"/>
    </source>
</evidence>
<gene>
    <name evidence="2" type="ORF">WH50_15335</name>
</gene>
<dbReference type="InterPro" id="IPR023346">
    <property type="entry name" value="Lysozyme-like_dom_sf"/>
</dbReference>
<evidence type="ECO:0000313" key="2">
    <source>
        <dbReference type="EMBL" id="PXF30437.1"/>
    </source>
</evidence>
<keyword evidence="3" id="KW-1185">Reference proteome</keyword>
<feature type="signal peptide" evidence="1">
    <location>
        <begin position="1"/>
        <end position="21"/>
    </location>
</feature>
<accession>A0ABX5LW47</accession>
<organism evidence="2 3">
    <name type="scientific">Pokkaliibacter plantistimulans</name>
    <dbReference type="NCBI Taxonomy" id="1635171"/>
    <lineage>
        <taxon>Bacteria</taxon>
        <taxon>Pseudomonadati</taxon>
        <taxon>Pseudomonadota</taxon>
        <taxon>Gammaproteobacteria</taxon>
        <taxon>Oceanospirillales</taxon>
        <taxon>Balneatrichaceae</taxon>
        <taxon>Pokkaliibacter</taxon>
    </lineage>
</organism>
<dbReference type="EMBL" id="LAPT01000076">
    <property type="protein sequence ID" value="PXF30437.1"/>
    <property type="molecule type" value="Genomic_DNA"/>
</dbReference>
<proteinExistence type="predicted"/>
<keyword evidence="1" id="KW-0732">Signal</keyword>